<reference evidence="1 2" key="1">
    <citation type="submission" date="2019-12" db="EMBL/GenBank/DDBJ databases">
        <title>Whole genome shotgun sequence of Streptomyces caniferus NBRC 15389.</title>
        <authorList>
            <person name="Ichikawa N."/>
            <person name="Kimura A."/>
            <person name="Kitahashi Y."/>
            <person name="Komaki H."/>
            <person name="Tamura T."/>
        </authorList>
    </citation>
    <scope>NUCLEOTIDE SEQUENCE [LARGE SCALE GENOMIC DNA]</scope>
    <source>
        <strain evidence="1 2">NBRC 15389</strain>
    </source>
</reference>
<dbReference type="AlphaFoldDB" id="A0A640SDN7"/>
<proteinExistence type="predicted"/>
<sequence>MRMLLATRPSYRRKCAYARRCTCFYLPGQYGHRAKRLRRRAARHAERRQWQRDLLAAHTR</sequence>
<organism evidence="1 2">
    <name type="scientific">Streptomyces caniferus</name>
    <dbReference type="NCBI Taxonomy" id="285557"/>
    <lineage>
        <taxon>Bacteria</taxon>
        <taxon>Bacillati</taxon>
        <taxon>Actinomycetota</taxon>
        <taxon>Actinomycetes</taxon>
        <taxon>Kitasatosporales</taxon>
        <taxon>Streptomycetaceae</taxon>
        <taxon>Streptomyces</taxon>
    </lineage>
</organism>
<dbReference type="OrthoDB" id="4326985at2"/>
<dbReference type="Proteomes" id="UP000435837">
    <property type="component" value="Unassembled WGS sequence"/>
</dbReference>
<protein>
    <submittedName>
        <fullName evidence="1">Uncharacterized protein</fullName>
    </submittedName>
</protein>
<dbReference type="EMBL" id="BLIN01000005">
    <property type="protein sequence ID" value="GFE08602.1"/>
    <property type="molecule type" value="Genomic_DNA"/>
</dbReference>
<gene>
    <name evidence="1" type="ORF">Scani_48700</name>
</gene>
<accession>A0A640SDN7</accession>
<comment type="caution">
    <text evidence="1">The sequence shown here is derived from an EMBL/GenBank/DDBJ whole genome shotgun (WGS) entry which is preliminary data.</text>
</comment>
<evidence type="ECO:0000313" key="1">
    <source>
        <dbReference type="EMBL" id="GFE08602.1"/>
    </source>
</evidence>
<dbReference type="RefSeq" id="WP_159479496.1">
    <property type="nucleotide sequence ID" value="NZ_BAAATH010000009.1"/>
</dbReference>
<name>A0A640SDN7_9ACTN</name>
<evidence type="ECO:0000313" key="2">
    <source>
        <dbReference type="Proteomes" id="UP000435837"/>
    </source>
</evidence>